<feature type="coiled-coil region" evidence="1">
    <location>
        <begin position="273"/>
        <end position="307"/>
    </location>
</feature>
<name>A0A2N1N122_9GLOM</name>
<dbReference type="VEuPathDB" id="FungiDB:FUN_007808"/>
<comment type="caution">
    <text evidence="3">The sequence shown here is derived from an EMBL/GenBank/DDBJ whole genome shotgun (WGS) entry which is preliminary data.</text>
</comment>
<feature type="transmembrane region" description="Helical" evidence="2">
    <location>
        <begin position="149"/>
        <end position="174"/>
    </location>
</feature>
<evidence type="ECO:0000313" key="4">
    <source>
        <dbReference type="Proteomes" id="UP000233469"/>
    </source>
</evidence>
<dbReference type="AlphaFoldDB" id="A0A2N1N122"/>
<evidence type="ECO:0000256" key="2">
    <source>
        <dbReference type="SAM" id="Phobius"/>
    </source>
</evidence>
<reference evidence="3 4" key="2">
    <citation type="submission" date="2017-10" db="EMBL/GenBank/DDBJ databases">
        <title>Extensive intraspecific genome diversity in a model arbuscular mycorrhizal fungus.</title>
        <authorList>
            <person name="Chen E.C.H."/>
            <person name="Morin E."/>
            <person name="Baudet D."/>
            <person name="Noel J."/>
            <person name="Ndikumana S."/>
            <person name="Charron P."/>
            <person name="St-Onge C."/>
            <person name="Giorgi J."/>
            <person name="Grigoriev I.V."/>
            <person name="Roux C."/>
            <person name="Martin F.M."/>
            <person name="Corradi N."/>
        </authorList>
    </citation>
    <scope>NUCLEOTIDE SEQUENCE [LARGE SCALE GENOMIC DNA]</scope>
    <source>
        <strain evidence="3 4">C2</strain>
    </source>
</reference>
<evidence type="ECO:0000313" key="3">
    <source>
        <dbReference type="EMBL" id="PKK67550.1"/>
    </source>
</evidence>
<keyword evidence="2" id="KW-1133">Transmembrane helix</keyword>
<keyword evidence="2" id="KW-0472">Membrane</keyword>
<sequence>MGQIYDIEILENYLSSQFTEINCSIYQTKLFLIVKKENNETLILQFDLLTMNLEKHYNSNIRMHCYSWDSMMNKNQTLLAIGSYDNCIFSTENGMLISKFDANYKVVRFITLKNNSERLVIRHFVYKIITGDSGSLSPWTFRENPTMTVLLVAFTFFTVIYLMNLFIGLLNLAIGDYNREEEFLLQKARIIMEIELFYMFPFQRYNNKEWFPEWIYYDMPVTEVRKLINAIDNDNKTEFNYYRPIISEKLRKLIAIEDEVISEKSKELVVIEDEDKKEKLNKLENNIKELKQQIDEQNQQMRELLNGIIKGLNIDINNKIEEKK</sequence>
<reference evidence="3 4" key="1">
    <citation type="submission" date="2016-04" db="EMBL/GenBank/DDBJ databases">
        <title>Genome analyses suggest a sexual origin of heterokaryosis in a supposedly ancient asexual fungus.</title>
        <authorList>
            <person name="Ropars J."/>
            <person name="Sedzielewska K."/>
            <person name="Noel J."/>
            <person name="Charron P."/>
            <person name="Farinelli L."/>
            <person name="Marton T."/>
            <person name="Kruger M."/>
            <person name="Pelin A."/>
            <person name="Brachmann A."/>
            <person name="Corradi N."/>
        </authorList>
    </citation>
    <scope>NUCLEOTIDE SEQUENCE [LARGE SCALE GENOMIC DNA]</scope>
    <source>
        <strain evidence="3 4">C2</strain>
    </source>
</reference>
<gene>
    <name evidence="3" type="ORF">RhiirC2_567768</name>
</gene>
<protein>
    <recommendedName>
        <fullName evidence="5">Ion transport domain-containing protein</fullName>
    </recommendedName>
</protein>
<accession>A0A2N1N122</accession>
<evidence type="ECO:0000256" key="1">
    <source>
        <dbReference type="SAM" id="Coils"/>
    </source>
</evidence>
<evidence type="ECO:0008006" key="5">
    <source>
        <dbReference type="Google" id="ProtNLM"/>
    </source>
</evidence>
<organism evidence="3 4">
    <name type="scientific">Rhizophagus irregularis</name>
    <dbReference type="NCBI Taxonomy" id="588596"/>
    <lineage>
        <taxon>Eukaryota</taxon>
        <taxon>Fungi</taxon>
        <taxon>Fungi incertae sedis</taxon>
        <taxon>Mucoromycota</taxon>
        <taxon>Glomeromycotina</taxon>
        <taxon>Glomeromycetes</taxon>
        <taxon>Glomerales</taxon>
        <taxon>Glomeraceae</taxon>
        <taxon>Rhizophagus</taxon>
    </lineage>
</organism>
<dbReference type="VEuPathDB" id="FungiDB:RhiirA1_533848"/>
<dbReference type="EMBL" id="LLXL01000945">
    <property type="protein sequence ID" value="PKK67550.1"/>
    <property type="molecule type" value="Genomic_DNA"/>
</dbReference>
<proteinExistence type="predicted"/>
<keyword evidence="2" id="KW-0812">Transmembrane</keyword>
<dbReference type="Proteomes" id="UP000233469">
    <property type="component" value="Unassembled WGS sequence"/>
</dbReference>
<keyword evidence="1" id="KW-0175">Coiled coil</keyword>